<comment type="caution">
    <text evidence="1">The sequence shown here is derived from an EMBL/GenBank/DDBJ whole genome shotgun (WGS) entry which is preliminary data.</text>
</comment>
<name>A0AAV2H670_LYMST</name>
<evidence type="ECO:0000313" key="1">
    <source>
        <dbReference type="EMBL" id="CAL1529204.1"/>
    </source>
</evidence>
<proteinExistence type="predicted"/>
<protein>
    <submittedName>
        <fullName evidence="1">Uncharacterized protein</fullName>
    </submittedName>
</protein>
<accession>A0AAV2H670</accession>
<gene>
    <name evidence="1" type="ORF">GSLYS_00003358001</name>
</gene>
<dbReference type="EMBL" id="CAXITT010000044">
    <property type="protein sequence ID" value="CAL1529204.1"/>
    <property type="molecule type" value="Genomic_DNA"/>
</dbReference>
<keyword evidence="2" id="KW-1185">Reference proteome</keyword>
<organism evidence="1 2">
    <name type="scientific">Lymnaea stagnalis</name>
    <name type="common">Great pond snail</name>
    <name type="synonym">Helix stagnalis</name>
    <dbReference type="NCBI Taxonomy" id="6523"/>
    <lineage>
        <taxon>Eukaryota</taxon>
        <taxon>Metazoa</taxon>
        <taxon>Spiralia</taxon>
        <taxon>Lophotrochozoa</taxon>
        <taxon>Mollusca</taxon>
        <taxon>Gastropoda</taxon>
        <taxon>Heterobranchia</taxon>
        <taxon>Euthyneura</taxon>
        <taxon>Panpulmonata</taxon>
        <taxon>Hygrophila</taxon>
        <taxon>Lymnaeoidea</taxon>
        <taxon>Lymnaeidae</taxon>
        <taxon>Lymnaea</taxon>
    </lineage>
</organism>
<dbReference type="Proteomes" id="UP001497497">
    <property type="component" value="Unassembled WGS sequence"/>
</dbReference>
<evidence type="ECO:0000313" key="2">
    <source>
        <dbReference type="Proteomes" id="UP001497497"/>
    </source>
</evidence>
<reference evidence="1 2" key="1">
    <citation type="submission" date="2024-04" db="EMBL/GenBank/DDBJ databases">
        <authorList>
            <consortium name="Genoscope - CEA"/>
            <person name="William W."/>
        </authorList>
    </citation>
    <scope>NUCLEOTIDE SEQUENCE [LARGE SCALE GENOMIC DNA]</scope>
</reference>
<dbReference type="AlphaFoldDB" id="A0AAV2H670"/>
<sequence>MSIARGSLKHSVYIDRNLQPPKHPWPVRPHEKSKTWPCSLRQYGIDDYLNNYTMSVDDMSKVDPLPVLTPINLFPDPYLEAVLRPRYLDSVGNWPCQLHSDLLTRCPVKTRFPYPGRDWFRKWAEYMYVIGEFGAKTQK</sequence>